<keyword evidence="4" id="KW-1185">Reference proteome</keyword>
<comment type="caution">
    <text evidence="3">The sequence shown here is derived from an EMBL/GenBank/DDBJ whole genome shotgun (WGS) entry which is preliminary data.</text>
</comment>
<name>A0AAD8TNR2_LOLMU</name>
<dbReference type="AlphaFoldDB" id="A0AAD8TNR2"/>
<evidence type="ECO:0000313" key="4">
    <source>
        <dbReference type="Proteomes" id="UP001231189"/>
    </source>
</evidence>
<evidence type="ECO:0000256" key="2">
    <source>
        <dbReference type="SAM" id="SignalP"/>
    </source>
</evidence>
<dbReference type="PANTHER" id="PTHR45725:SF18">
    <property type="entry name" value="ORC1-LIKE AAA ATPASE DOMAIN-CONTAINING PROTEIN"/>
    <property type="match status" value="1"/>
</dbReference>
<reference evidence="3" key="1">
    <citation type="submission" date="2023-07" db="EMBL/GenBank/DDBJ databases">
        <title>A chromosome-level genome assembly of Lolium multiflorum.</title>
        <authorList>
            <person name="Chen Y."/>
            <person name="Copetti D."/>
            <person name="Kolliker R."/>
            <person name="Studer B."/>
        </authorList>
    </citation>
    <scope>NUCLEOTIDE SEQUENCE</scope>
    <source>
        <strain evidence="3">02402/16</strain>
        <tissue evidence="3">Leaf</tissue>
    </source>
</reference>
<organism evidence="3 4">
    <name type="scientific">Lolium multiflorum</name>
    <name type="common">Italian ryegrass</name>
    <name type="synonym">Lolium perenne subsp. multiflorum</name>
    <dbReference type="NCBI Taxonomy" id="4521"/>
    <lineage>
        <taxon>Eukaryota</taxon>
        <taxon>Viridiplantae</taxon>
        <taxon>Streptophyta</taxon>
        <taxon>Embryophyta</taxon>
        <taxon>Tracheophyta</taxon>
        <taxon>Spermatophyta</taxon>
        <taxon>Magnoliopsida</taxon>
        <taxon>Liliopsida</taxon>
        <taxon>Poales</taxon>
        <taxon>Poaceae</taxon>
        <taxon>BOP clade</taxon>
        <taxon>Pooideae</taxon>
        <taxon>Poodae</taxon>
        <taxon>Poeae</taxon>
        <taxon>Poeae Chloroplast Group 2 (Poeae type)</taxon>
        <taxon>Loliodinae</taxon>
        <taxon>Loliinae</taxon>
        <taxon>Lolium</taxon>
    </lineage>
</organism>
<evidence type="ECO:0000313" key="3">
    <source>
        <dbReference type="EMBL" id="KAK1684983.1"/>
    </source>
</evidence>
<evidence type="ECO:0000256" key="1">
    <source>
        <dbReference type="SAM" id="MobiDB-lite"/>
    </source>
</evidence>
<dbReference type="PANTHER" id="PTHR45725">
    <property type="entry name" value="FORMIN HOMOLOGY 2 FAMILY MEMBER"/>
    <property type="match status" value="1"/>
</dbReference>
<feature type="compositionally biased region" description="Low complexity" evidence="1">
    <location>
        <begin position="311"/>
        <end position="328"/>
    </location>
</feature>
<protein>
    <submittedName>
        <fullName evidence="3">Uncharacterized protein</fullName>
    </submittedName>
</protein>
<feature type="region of interest" description="Disordered" evidence="1">
    <location>
        <begin position="497"/>
        <end position="518"/>
    </location>
</feature>
<feature type="compositionally biased region" description="Low complexity" evidence="1">
    <location>
        <begin position="267"/>
        <end position="278"/>
    </location>
</feature>
<accession>A0AAD8TNR2</accession>
<feature type="compositionally biased region" description="Basic and acidic residues" evidence="1">
    <location>
        <begin position="509"/>
        <end position="518"/>
    </location>
</feature>
<feature type="region of interest" description="Disordered" evidence="1">
    <location>
        <begin position="112"/>
        <end position="425"/>
    </location>
</feature>
<dbReference type="EMBL" id="JAUUTY010000002">
    <property type="protein sequence ID" value="KAK1684983.1"/>
    <property type="molecule type" value="Genomic_DNA"/>
</dbReference>
<dbReference type="Proteomes" id="UP001231189">
    <property type="component" value="Unassembled WGS sequence"/>
</dbReference>
<feature type="region of interest" description="Disordered" evidence="1">
    <location>
        <begin position="711"/>
        <end position="737"/>
    </location>
</feature>
<feature type="signal peptide" evidence="2">
    <location>
        <begin position="1"/>
        <end position="20"/>
    </location>
</feature>
<sequence length="883" mass="92332">MRASILAALLAACLAHVAIAVSAAPRRSLAVVDPFSSDPLQDRGMCWESIRALCSCKHNLLESFLTGRPVPLHCCEAAGEIDIFCDLFTSGLVGALIPRGLRKQCDATLRDHIGGGGARAPPAPEESTTTSVRFPPPRASTVSGGGSARAPPEESTSVRFSPPPASTVSGGGSARASPAPKESTSVRFPPPRSSTVSGGGARSPPAPEAYTSVGFPPPRTARVSGGDTRTPSSPDAYASVSSPPPRTTRVSGGGARAPPTPEAHITVSSSPSPRAARVSGGGARAPTTPEARTSVSSPPPRAHRVSGGGALAPARSSASVSPPSATRASGGGARLSPTPKVNTTASFPPPPATRVSGGGARGPATPEAHASVSSPPPRANRASSGRTTPPPPDVITGFYFPPPIPGTEYHGAHAASPGASTGGCSPPLPPAPKVSTSTGSTHAPVVAGTHDPVVHGVPAAPGHGVLLFDATMDVRPSVLDAAALVPAVGACALEDRRGGKRTQRGGSQMEKEVEVHGEGEMEDIHGEGEVDSVHVEGEVEGEVDAVQVEEDGDVEMTQGQVQELEDEFQMVHKNIEDLFDKVDRATNVEATDARILARYVHTANLVQDVVHRTYSNPTSTCEVCIHLALCLKCGIRGEPSIFLCLGCRLPVPKDLRSCEACVLPPPLLLACPPPLTIACPPPLPLASPAEGKENGLSLPPMREESCGRIRPTRRAGFDGGGRTGLSSHEPLMNGAADRRPVKPSVRIFRRDELSGSSSAIGKGRGSEMRGGTYQLRDVVHAREETNEARWKHITRISIERYHGGRVAGILELNARTRTDAVARKAAQVARNEAYRLLRPYMKDQHRKETPATPAVMQHWQIREAMAARRTRDHQAKRKNDSEA</sequence>
<dbReference type="InterPro" id="IPR051425">
    <property type="entry name" value="Formin_Homology"/>
</dbReference>
<feature type="chain" id="PRO_5042008151" evidence="2">
    <location>
        <begin position="21"/>
        <end position="883"/>
    </location>
</feature>
<gene>
    <name evidence="3" type="ORF">QYE76_045831</name>
</gene>
<keyword evidence="2" id="KW-0732">Signal</keyword>
<proteinExistence type="predicted"/>